<keyword evidence="3" id="KW-0808">Transferase</keyword>
<dbReference type="SUPFAM" id="SSF53756">
    <property type="entry name" value="UDP-Glycosyltransferase/glycogen phosphorylase"/>
    <property type="match status" value="1"/>
</dbReference>
<reference evidence="3 4" key="1">
    <citation type="submission" date="2016-10" db="EMBL/GenBank/DDBJ databases">
        <authorList>
            <person name="de Groot N.N."/>
        </authorList>
    </citation>
    <scope>NUCLEOTIDE SEQUENCE [LARGE SCALE GENOMIC DNA]</scope>
    <source>
        <strain evidence="3 4">B7-7</strain>
    </source>
</reference>
<dbReference type="AlphaFoldDB" id="A0A1H8ZB08"/>
<accession>A0A1H8ZB08</accession>
<proteinExistence type="predicted"/>
<dbReference type="InterPro" id="IPR001296">
    <property type="entry name" value="Glyco_trans_1"/>
</dbReference>
<dbReference type="STRING" id="867345.SAMN05421693_10251"/>
<dbReference type="PANTHER" id="PTHR45947">
    <property type="entry name" value="SULFOQUINOVOSYL TRANSFERASE SQD2"/>
    <property type="match status" value="1"/>
</dbReference>
<evidence type="ECO:0000313" key="3">
    <source>
        <dbReference type="EMBL" id="SEP61563.1"/>
    </source>
</evidence>
<gene>
    <name evidence="3" type="ORF">SAMN05421693_10251</name>
</gene>
<dbReference type="Proteomes" id="UP000199496">
    <property type="component" value="Unassembled WGS sequence"/>
</dbReference>
<sequence length="385" mass="41916">MNRKILLVTRNLPPLTGGMERLNWHLAQELAQEFAVAISGPHGSQQRAPVGTQALKTFASAPLYRFMLESLVTTLSNTRHFRPDLLIAGSGVTAPHVWLGSRLCSARTAVYLHGLDLIASHPLYRAFFLPCIQRMDLALTNSHHTAQLARNVGIDPRRIKVLHPGVTLPDVTSRYDTAAFLQSINAVGRTILLSVGRLTARKGLLEFVRHALPAIVSVRPDVLLVIIGAEATETLGARRANRLEAIRREAEDMGLGKHLRFLGKVDEEMLMQAYRSSALHIFPVLNLPGDVEGFGMVAIEAAAHGLPTVAFASGGVPDAVADGVSGRLVPTGDYAAFSKTVIDLLSDSQTEITPERCREFSSRFAWERFGAKTREVCGHLLAECG</sequence>
<dbReference type="CDD" id="cd03801">
    <property type="entry name" value="GT4_PimA-like"/>
    <property type="match status" value="1"/>
</dbReference>
<feature type="domain" description="Glycosyltransferase subfamily 4-like N-terminal" evidence="2">
    <location>
        <begin position="17"/>
        <end position="167"/>
    </location>
</feature>
<dbReference type="PANTHER" id="PTHR45947:SF3">
    <property type="entry name" value="SULFOQUINOVOSYL TRANSFERASE SQD2"/>
    <property type="match status" value="1"/>
</dbReference>
<feature type="domain" description="Glycosyl transferase family 1" evidence="1">
    <location>
        <begin position="187"/>
        <end position="359"/>
    </location>
</feature>
<evidence type="ECO:0000313" key="4">
    <source>
        <dbReference type="Proteomes" id="UP000199496"/>
    </source>
</evidence>
<keyword evidence="3" id="KW-0328">Glycosyltransferase</keyword>
<dbReference type="InterPro" id="IPR028098">
    <property type="entry name" value="Glyco_trans_4-like_N"/>
</dbReference>
<organism evidence="3 4">
    <name type="scientific">Ectothiorhodospira magna</name>
    <dbReference type="NCBI Taxonomy" id="867345"/>
    <lineage>
        <taxon>Bacteria</taxon>
        <taxon>Pseudomonadati</taxon>
        <taxon>Pseudomonadota</taxon>
        <taxon>Gammaproteobacteria</taxon>
        <taxon>Chromatiales</taxon>
        <taxon>Ectothiorhodospiraceae</taxon>
        <taxon>Ectothiorhodospira</taxon>
    </lineage>
</organism>
<dbReference type="GO" id="GO:0016757">
    <property type="term" value="F:glycosyltransferase activity"/>
    <property type="evidence" value="ECO:0007669"/>
    <property type="project" value="UniProtKB-KW"/>
</dbReference>
<keyword evidence="4" id="KW-1185">Reference proteome</keyword>
<dbReference type="Pfam" id="PF00534">
    <property type="entry name" value="Glycos_transf_1"/>
    <property type="match status" value="1"/>
</dbReference>
<dbReference type="InterPro" id="IPR050194">
    <property type="entry name" value="Glycosyltransferase_grp1"/>
</dbReference>
<evidence type="ECO:0000259" key="1">
    <source>
        <dbReference type="Pfam" id="PF00534"/>
    </source>
</evidence>
<name>A0A1H8ZB08_9GAMM</name>
<dbReference type="EMBL" id="FOFO01000002">
    <property type="protein sequence ID" value="SEP61563.1"/>
    <property type="molecule type" value="Genomic_DNA"/>
</dbReference>
<protein>
    <submittedName>
        <fullName evidence="3">Phosphatidylinositol alpha-1,6-mannosyltransferase</fullName>
    </submittedName>
</protein>
<dbReference type="RefSeq" id="WP_202906169.1">
    <property type="nucleotide sequence ID" value="NZ_FOFO01000002.1"/>
</dbReference>
<dbReference type="Pfam" id="PF13439">
    <property type="entry name" value="Glyco_transf_4"/>
    <property type="match status" value="1"/>
</dbReference>
<dbReference type="Gene3D" id="3.40.50.2000">
    <property type="entry name" value="Glycogen Phosphorylase B"/>
    <property type="match status" value="2"/>
</dbReference>
<evidence type="ECO:0000259" key="2">
    <source>
        <dbReference type="Pfam" id="PF13439"/>
    </source>
</evidence>